<dbReference type="OrthoDB" id="7529687at2"/>
<dbReference type="AlphaFoldDB" id="A0A7W7EUZ4"/>
<dbReference type="Gene3D" id="2.40.160.90">
    <property type="match status" value="2"/>
</dbReference>
<accession>A0A7W7EUZ4</accession>
<dbReference type="Proteomes" id="UP000538566">
    <property type="component" value="Unassembled WGS sequence"/>
</dbReference>
<comment type="caution">
    <text evidence="3">The sequence shown here is derived from an EMBL/GenBank/DDBJ whole genome shotgun (WGS) entry which is preliminary data.</text>
</comment>
<dbReference type="InterPro" id="IPR001677">
    <property type="entry name" value="TbpB_B_D"/>
</dbReference>
<reference evidence="3 4" key="1">
    <citation type="submission" date="2020-08" db="EMBL/GenBank/DDBJ databases">
        <title>Genomic Encyclopedia of Type Strains, Phase IV (KMG-IV): sequencing the most valuable type-strain genomes for metagenomic binning, comparative biology and taxonomic classification.</title>
        <authorList>
            <person name="Goeker M."/>
        </authorList>
    </citation>
    <scope>NUCLEOTIDE SEQUENCE [LARGE SCALE GENOMIC DNA]</scope>
    <source>
        <strain evidence="3 4">DSM 17507</strain>
    </source>
</reference>
<evidence type="ECO:0000313" key="3">
    <source>
        <dbReference type="EMBL" id="MBB4614928.1"/>
    </source>
</evidence>
<dbReference type="SUPFAM" id="SSF56925">
    <property type="entry name" value="OMPA-like"/>
    <property type="match status" value="2"/>
</dbReference>
<organism evidence="3 4">
    <name type="scientific">Novosphingobium taihuense</name>
    <dbReference type="NCBI Taxonomy" id="260085"/>
    <lineage>
        <taxon>Bacteria</taxon>
        <taxon>Pseudomonadati</taxon>
        <taxon>Pseudomonadota</taxon>
        <taxon>Alphaproteobacteria</taxon>
        <taxon>Sphingomonadales</taxon>
        <taxon>Sphingomonadaceae</taxon>
        <taxon>Novosphingobium</taxon>
    </lineage>
</organism>
<feature type="domain" description="Transferrin-binding protein B C-lobe/N-lobe beta-barrel" evidence="2">
    <location>
        <begin position="451"/>
        <end position="563"/>
    </location>
</feature>
<protein>
    <recommendedName>
        <fullName evidence="2">Transferrin-binding protein B C-lobe/N-lobe beta-barrel domain-containing protein</fullName>
    </recommendedName>
</protein>
<dbReference type="EMBL" id="JACHOA010000006">
    <property type="protein sequence ID" value="MBB4614928.1"/>
    <property type="molecule type" value="Genomic_DNA"/>
</dbReference>
<feature type="region of interest" description="Disordered" evidence="1">
    <location>
        <begin position="33"/>
        <end position="53"/>
    </location>
</feature>
<evidence type="ECO:0000259" key="2">
    <source>
        <dbReference type="Pfam" id="PF01298"/>
    </source>
</evidence>
<dbReference type="PROSITE" id="PS51257">
    <property type="entry name" value="PROKAR_LIPOPROTEIN"/>
    <property type="match status" value="1"/>
</dbReference>
<evidence type="ECO:0000256" key="1">
    <source>
        <dbReference type="SAM" id="MobiDB-lite"/>
    </source>
</evidence>
<dbReference type="RefSeq" id="WP_144906040.1">
    <property type="nucleotide sequence ID" value="NZ_JACHOA010000006.1"/>
</dbReference>
<proteinExistence type="predicted"/>
<sequence>MSDRNDGSRNIRPILAALVVSLSLALAACGGGSSGSVASTPAPTPSPSPTPVNASLAELTQSQSFTNDSSGLSANFDLSTRTTIDGKLNADTLTIRYDATTKGYTVTSGSRSQTFTSANVTRRESDLVEYRNTAGSGQILSLFTETGTAAKRKYVGMGFWQSNSEVSSRQSSDFSAFAYGLPTNATAVPRTGSAAYAIDIFGAVIAPGIEPKSFSGSGKFSLDFAQGQFSALASAYEYGLGTGSETSGGGIELRAGGLLSSSDGTFTGNAFYGSTLGNSAGTISGRLFGPQGQEIGATFQTSNAAGMAAIGSLAGARDTSSLAENLTLTALRSEQRFLTFGGGGIGSITLIGPDTFDFVGYSSDMVGGRFTANEKVASSNPNFTAYEKTGDNGYGPQKVRIELFKPGTANTEIALTYASFGKWTGSGSNTVGTHYFTYGFQTANGLLAARTGRARYEGIAYGSGLNSNASASYDIKGTTSFDVDFSTQKFGGTLALTGVERTSGTRADFGAYALGGDLFLQQSYLLGNITRAGSSVGNVWGEFYGPNGQELGGSFYLNAPAGSGEAREVGIKGAFVTVGK</sequence>
<evidence type="ECO:0000313" key="4">
    <source>
        <dbReference type="Proteomes" id="UP000538566"/>
    </source>
</evidence>
<name>A0A7W7EUZ4_9SPHN</name>
<gene>
    <name evidence="3" type="ORF">GGR37_003218</name>
</gene>
<dbReference type="Pfam" id="PF01298">
    <property type="entry name" value="TbpB_B_D"/>
    <property type="match status" value="1"/>
</dbReference>
<dbReference type="InterPro" id="IPR011250">
    <property type="entry name" value="OMP/PagP_B-barrel"/>
</dbReference>
<keyword evidence="4" id="KW-1185">Reference proteome</keyword>